<organism evidence="2">
    <name type="scientific">Harpegnathos saltator</name>
    <name type="common">Jerdon's jumping ant</name>
    <dbReference type="NCBI Taxonomy" id="610380"/>
    <lineage>
        <taxon>Eukaryota</taxon>
        <taxon>Metazoa</taxon>
        <taxon>Ecdysozoa</taxon>
        <taxon>Arthropoda</taxon>
        <taxon>Hexapoda</taxon>
        <taxon>Insecta</taxon>
        <taxon>Pterygota</taxon>
        <taxon>Neoptera</taxon>
        <taxon>Endopterygota</taxon>
        <taxon>Hymenoptera</taxon>
        <taxon>Apocrita</taxon>
        <taxon>Aculeata</taxon>
        <taxon>Formicoidea</taxon>
        <taxon>Formicidae</taxon>
        <taxon>Ponerinae</taxon>
        <taxon>Ponerini</taxon>
        <taxon>Harpegnathos</taxon>
    </lineage>
</organism>
<gene>
    <name evidence="1" type="ORF">EAI_13297</name>
</gene>
<proteinExistence type="predicted"/>
<sequence>DNAPLLTAKLIKETIEAFSWEILSYAAYSPDLVPITTY</sequence>
<dbReference type="AlphaFoldDB" id="E2BBD3"/>
<feature type="non-terminal residue" evidence="1">
    <location>
        <position position="1"/>
    </location>
</feature>
<feature type="non-terminal residue" evidence="1">
    <location>
        <position position="38"/>
    </location>
</feature>
<name>E2BBD3_HARSA</name>
<evidence type="ECO:0008006" key="3">
    <source>
        <dbReference type="Google" id="ProtNLM"/>
    </source>
</evidence>
<protein>
    <recommendedName>
        <fullName evidence="3">Histone-lysine N-methyltransferase SETMAR</fullName>
    </recommendedName>
</protein>
<dbReference type="Gene3D" id="3.30.420.10">
    <property type="entry name" value="Ribonuclease H-like superfamily/Ribonuclease H"/>
    <property type="match status" value="1"/>
</dbReference>
<evidence type="ECO:0000313" key="1">
    <source>
        <dbReference type="EMBL" id="EFN86997.1"/>
    </source>
</evidence>
<dbReference type="Proteomes" id="UP000008237">
    <property type="component" value="Unassembled WGS sequence"/>
</dbReference>
<accession>E2BBD3</accession>
<dbReference type="InParanoid" id="E2BBD3"/>
<evidence type="ECO:0000313" key="2">
    <source>
        <dbReference type="Proteomes" id="UP000008237"/>
    </source>
</evidence>
<dbReference type="InterPro" id="IPR036397">
    <property type="entry name" value="RNaseH_sf"/>
</dbReference>
<dbReference type="EMBL" id="GL447025">
    <property type="protein sequence ID" value="EFN86997.1"/>
    <property type="molecule type" value="Genomic_DNA"/>
</dbReference>
<keyword evidence="2" id="KW-1185">Reference proteome</keyword>
<dbReference type="GO" id="GO:0003676">
    <property type="term" value="F:nucleic acid binding"/>
    <property type="evidence" value="ECO:0007669"/>
    <property type="project" value="InterPro"/>
</dbReference>
<reference evidence="1 2" key="1">
    <citation type="journal article" date="2010" name="Science">
        <title>Genomic comparison of the ants Camponotus floridanus and Harpegnathos saltator.</title>
        <authorList>
            <person name="Bonasio R."/>
            <person name="Zhang G."/>
            <person name="Ye C."/>
            <person name="Mutti N.S."/>
            <person name="Fang X."/>
            <person name="Qin N."/>
            <person name="Donahue G."/>
            <person name="Yang P."/>
            <person name="Li Q."/>
            <person name="Li C."/>
            <person name="Zhang P."/>
            <person name="Huang Z."/>
            <person name="Berger S.L."/>
            <person name="Reinberg D."/>
            <person name="Wang J."/>
            <person name="Liebig J."/>
        </authorList>
    </citation>
    <scope>NUCLEOTIDE SEQUENCE [LARGE SCALE GENOMIC DNA]</scope>
    <source>
        <strain evidence="1 2">R22 G/1</strain>
    </source>
</reference>